<gene>
    <name evidence="1" type="ORF">ABZ510_16525</name>
</gene>
<sequence length="174" mass="20282">MLEDGAEALSGSPQALLERSAISRGSFYAFFETPDRVLDELALQVVLDSRDWVNRRLGDRPRAHWTEIVDTIMEYYDTMFSRPLVRELWVGQHLTNRIRQLDRIWADEFAAILLAEFEHHPEFEQLTLTQCVIAVEVMERLGQYAYRREVTADGDRVAMSEARRVIENYFASLL</sequence>
<evidence type="ECO:0000313" key="2">
    <source>
        <dbReference type="Proteomes" id="UP001550628"/>
    </source>
</evidence>
<keyword evidence="2" id="KW-1185">Reference proteome</keyword>
<name>A0ABV2WRG0_9NOCA</name>
<accession>A0ABV2WRG0</accession>
<dbReference type="Proteomes" id="UP001550628">
    <property type="component" value="Unassembled WGS sequence"/>
</dbReference>
<comment type="caution">
    <text evidence="1">The sequence shown here is derived from an EMBL/GenBank/DDBJ whole genome shotgun (WGS) entry which is preliminary data.</text>
</comment>
<dbReference type="EMBL" id="JBEYBF010000010">
    <property type="protein sequence ID" value="MEU1953462.1"/>
    <property type="molecule type" value="Genomic_DNA"/>
</dbReference>
<reference evidence="1 2" key="1">
    <citation type="submission" date="2024-06" db="EMBL/GenBank/DDBJ databases">
        <title>The Natural Products Discovery Center: Release of the First 8490 Sequenced Strains for Exploring Actinobacteria Biosynthetic Diversity.</title>
        <authorList>
            <person name="Kalkreuter E."/>
            <person name="Kautsar S.A."/>
            <person name="Yang D."/>
            <person name="Bader C.D."/>
            <person name="Teijaro C.N."/>
            <person name="Fluegel L."/>
            <person name="Davis C.M."/>
            <person name="Simpson J.R."/>
            <person name="Lauterbach L."/>
            <person name="Steele A.D."/>
            <person name="Gui C."/>
            <person name="Meng S."/>
            <person name="Li G."/>
            <person name="Viehrig K."/>
            <person name="Ye F."/>
            <person name="Su P."/>
            <person name="Kiefer A.F."/>
            <person name="Nichols A."/>
            <person name="Cepeda A.J."/>
            <person name="Yan W."/>
            <person name="Fan B."/>
            <person name="Jiang Y."/>
            <person name="Adhikari A."/>
            <person name="Zheng C.-J."/>
            <person name="Schuster L."/>
            <person name="Cowan T.M."/>
            <person name="Smanski M.J."/>
            <person name="Chevrette M.G."/>
            <person name="De Carvalho L.P.S."/>
            <person name="Shen B."/>
        </authorList>
    </citation>
    <scope>NUCLEOTIDE SEQUENCE [LARGE SCALE GENOMIC DNA]</scope>
    <source>
        <strain evidence="1 2">NPDC019708</strain>
    </source>
</reference>
<proteinExistence type="predicted"/>
<protein>
    <submittedName>
        <fullName evidence="1">TetR/AcrR family transcriptional regulator</fullName>
    </submittedName>
</protein>
<evidence type="ECO:0000313" key="1">
    <source>
        <dbReference type="EMBL" id="MEU1953462.1"/>
    </source>
</evidence>
<dbReference type="RefSeq" id="WP_356957931.1">
    <property type="nucleotide sequence ID" value="NZ_JBEYBD010000011.1"/>
</dbReference>
<organism evidence="1 2">
    <name type="scientific">Nocardia rhamnosiphila</name>
    <dbReference type="NCBI Taxonomy" id="426716"/>
    <lineage>
        <taxon>Bacteria</taxon>
        <taxon>Bacillati</taxon>
        <taxon>Actinomycetota</taxon>
        <taxon>Actinomycetes</taxon>
        <taxon>Mycobacteriales</taxon>
        <taxon>Nocardiaceae</taxon>
        <taxon>Nocardia</taxon>
    </lineage>
</organism>
<dbReference type="Gene3D" id="1.10.357.10">
    <property type="entry name" value="Tetracycline Repressor, domain 2"/>
    <property type="match status" value="1"/>
</dbReference>